<dbReference type="KEGG" id="cbar:PATL70BA_1566"/>
<gene>
    <name evidence="2" type="ORF">PATL70BA_1566</name>
</gene>
<evidence type="ECO:0000313" key="3">
    <source>
        <dbReference type="Proteomes" id="UP000279029"/>
    </source>
</evidence>
<dbReference type="RefSeq" id="WP_172596154.1">
    <property type="nucleotide sequence ID" value="NZ_LR130778.1"/>
</dbReference>
<feature type="transmembrane region" description="Helical" evidence="1">
    <location>
        <begin position="340"/>
        <end position="360"/>
    </location>
</feature>
<feature type="transmembrane region" description="Helical" evidence="1">
    <location>
        <begin position="227"/>
        <end position="256"/>
    </location>
</feature>
<feature type="transmembrane region" description="Helical" evidence="1">
    <location>
        <begin position="139"/>
        <end position="160"/>
    </location>
</feature>
<feature type="transmembrane region" description="Helical" evidence="1">
    <location>
        <begin position="75"/>
        <end position="94"/>
    </location>
</feature>
<feature type="transmembrane region" description="Helical" evidence="1">
    <location>
        <begin position="276"/>
        <end position="294"/>
    </location>
</feature>
<feature type="transmembrane region" description="Helical" evidence="1">
    <location>
        <begin position="53"/>
        <end position="70"/>
    </location>
</feature>
<keyword evidence="1" id="KW-1133">Transmembrane helix</keyword>
<evidence type="ECO:0000313" key="2">
    <source>
        <dbReference type="EMBL" id="VDN47451.1"/>
    </source>
</evidence>
<feature type="transmembrane region" description="Helical" evidence="1">
    <location>
        <begin position="367"/>
        <end position="387"/>
    </location>
</feature>
<dbReference type="InterPro" id="IPR025291">
    <property type="entry name" value="DUF4153"/>
</dbReference>
<keyword evidence="1" id="KW-0472">Membrane</keyword>
<feature type="transmembrane region" description="Helical" evidence="1">
    <location>
        <begin position="306"/>
        <end position="328"/>
    </location>
</feature>
<name>A0A3P7PW27_9FIRM</name>
<dbReference type="Proteomes" id="UP000279029">
    <property type="component" value="Chromosome"/>
</dbReference>
<feature type="transmembrane region" description="Helical" evidence="1">
    <location>
        <begin position="187"/>
        <end position="206"/>
    </location>
</feature>
<sequence length="488" mass="55907">MSKSWIYATVIALMSTLFFVDQDFGISVFMVTVLTVAAVWHFKKEAKLPVGKVFFYVSAYVIILSLNFAVTTVDIIRVLSALLLIGLLMTLSYSHVTFKWPTYLVEGINHFVGALSNFFKYFNHGSKAYNKHAGIFKQIGIGLVIALPILLVASALMTSADAAFGELMHQGFEFLETDIIWDTVERIFVFIIIACFFYGLSIYLIRSNQMKMEKGEIGVSPVVNHEVIPVLVGVTVLLLLNLLYVIFAYVQIRFLFLAQSTELLKNYDYASYAREGFFELLVLSILNTMGVLFVKKFVKSSLAIRMSLTVTVICTYIMMASSFYKMFLYESMYGYTRLRLYVYLILLFMAIFMSLIALGIWKPNYKVIEWGIMVGLVYYLVISFVNIDAVIVRNNLRQYEVTGKLDLYYLTTLSEDAMPDLIEYMNTHGEKMEIDVTMQAYEGRILDIILNKEEKWFFEYNHRYSKSIASASEAKKQLFPLSVTPTDH</sequence>
<accession>A0A3P7PW27</accession>
<dbReference type="EMBL" id="LR130778">
    <property type="protein sequence ID" value="VDN47451.1"/>
    <property type="molecule type" value="Genomic_DNA"/>
</dbReference>
<organism evidence="2 3">
    <name type="scientific">Petrocella atlantisensis</name>
    <dbReference type="NCBI Taxonomy" id="2173034"/>
    <lineage>
        <taxon>Bacteria</taxon>
        <taxon>Bacillati</taxon>
        <taxon>Bacillota</taxon>
        <taxon>Clostridia</taxon>
        <taxon>Lachnospirales</taxon>
        <taxon>Vallitaleaceae</taxon>
        <taxon>Petrocella</taxon>
    </lineage>
</organism>
<dbReference type="Pfam" id="PF13687">
    <property type="entry name" value="DUF4153"/>
    <property type="match status" value="1"/>
</dbReference>
<evidence type="ECO:0000256" key="1">
    <source>
        <dbReference type="SAM" id="Phobius"/>
    </source>
</evidence>
<protein>
    <submittedName>
        <fullName evidence="2">Uncharacterized protein</fullName>
    </submittedName>
</protein>
<dbReference type="AlphaFoldDB" id="A0A3P7PW27"/>
<keyword evidence="1" id="KW-0812">Transmembrane</keyword>
<reference evidence="2 3" key="1">
    <citation type="submission" date="2018-09" db="EMBL/GenBank/DDBJ databases">
        <authorList>
            <person name="Postec A."/>
        </authorList>
    </citation>
    <scope>NUCLEOTIDE SEQUENCE [LARGE SCALE GENOMIC DNA]</scope>
    <source>
        <strain evidence="2">70B-A</strain>
    </source>
</reference>
<proteinExistence type="predicted"/>
<keyword evidence="3" id="KW-1185">Reference proteome</keyword>